<dbReference type="SUPFAM" id="SSF53067">
    <property type="entry name" value="Actin-like ATPase domain"/>
    <property type="match status" value="1"/>
</dbReference>
<name>A0AA41Z7R1_9HYPH</name>
<proteinExistence type="predicted"/>
<sequence>MTASSSAPFVAVDWGTTRMRATLVGMNGEILGRAASESGVQSVPAGGYQKALDDACEAWFSTNAALPVLMSGMVGSRNGWLEAPYVSPPCGPADLAARLIRVPNDARPMFIVPGVDCRTDDGGYDVMRGEEIQAFGAGVKDGLVCLPGTHSKWVEMEEGRITRFVTFATGELYAALVQSFVGRLAEEPADVEAGQRLARTLSQMPGGLTRQMFQARTQVLSRNVSGRAVRPFLSGLLIEAEISGARDLFGAGHVVHLVAADPQLQPYRSALLHYGFQVIDVEPEGATLAGLTSIAASLDLTSTGPAL</sequence>
<keyword evidence="2" id="KW-1185">Reference proteome</keyword>
<dbReference type="RefSeq" id="WP_282587185.1">
    <property type="nucleotide sequence ID" value="NZ_JAMOIM010000018.1"/>
</dbReference>
<dbReference type="InterPro" id="IPR043129">
    <property type="entry name" value="ATPase_NBD"/>
</dbReference>
<dbReference type="InterPro" id="IPR042257">
    <property type="entry name" value="DGOK_C"/>
</dbReference>
<comment type="caution">
    <text evidence="1">The sequence shown here is derived from an EMBL/GenBank/DDBJ whole genome shotgun (WGS) entry which is preliminary data.</text>
</comment>
<dbReference type="Gene3D" id="3.30.420.300">
    <property type="entry name" value="2-keto-3-deoxy-galactonokinase, substrate binding domain"/>
    <property type="match status" value="1"/>
</dbReference>
<dbReference type="InterPro" id="IPR042258">
    <property type="entry name" value="DGOK_N"/>
</dbReference>
<dbReference type="InterPro" id="IPR007729">
    <property type="entry name" value="DGOK"/>
</dbReference>
<dbReference type="GO" id="GO:0034194">
    <property type="term" value="P:D-galactonate catabolic process"/>
    <property type="evidence" value="ECO:0007669"/>
    <property type="project" value="InterPro"/>
</dbReference>
<evidence type="ECO:0000313" key="2">
    <source>
        <dbReference type="Proteomes" id="UP001165667"/>
    </source>
</evidence>
<organism evidence="1 2">
    <name type="scientific">Lichenifustis flavocetrariae</name>
    <dbReference type="NCBI Taxonomy" id="2949735"/>
    <lineage>
        <taxon>Bacteria</taxon>
        <taxon>Pseudomonadati</taxon>
        <taxon>Pseudomonadota</taxon>
        <taxon>Alphaproteobacteria</taxon>
        <taxon>Hyphomicrobiales</taxon>
        <taxon>Lichenihabitantaceae</taxon>
        <taxon>Lichenifustis</taxon>
    </lineage>
</organism>
<dbReference type="Pfam" id="PF05035">
    <property type="entry name" value="DGOK"/>
    <property type="match status" value="1"/>
</dbReference>
<protein>
    <submittedName>
        <fullName evidence="1">2-dehydro-3-deoxygalactonokinase</fullName>
    </submittedName>
</protein>
<dbReference type="Proteomes" id="UP001165667">
    <property type="component" value="Unassembled WGS sequence"/>
</dbReference>
<dbReference type="AlphaFoldDB" id="A0AA41Z7R1"/>
<gene>
    <name evidence="1" type="ORF">M8523_22620</name>
</gene>
<accession>A0AA41Z7R1</accession>
<reference evidence="1" key="1">
    <citation type="submission" date="2022-05" db="EMBL/GenBank/DDBJ databases">
        <authorList>
            <person name="Pankratov T."/>
        </authorList>
    </citation>
    <scope>NUCLEOTIDE SEQUENCE</scope>
    <source>
        <strain evidence="1">BP6-180914</strain>
    </source>
</reference>
<dbReference type="Gene3D" id="3.30.420.310">
    <property type="entry name" value="2-keto-3-deoxy-galactonokinase, C-terminal domain"/>
    <property type="match status" value="1"/>
</dbReference>
<evidence type="ECO:0000313" key="1">
    <source>
        <dbReference type="EMBL" id="MCW6510812.1"/>
    </source>
</evidence>
<dbReference type="EMBL" id="JAMOIM010000018">
    <property type="protein sequence ID" value="MCW6510812.1"/>
    <property type="molecule type" value="Genomic_DNA"/>
</dbReference>
<dbReference type="GO" id="GO:0008671">
    <property type="term" value="F:2-dehydro-3-deoxygalactonokinase activity"/>
    <property type="evidence" value="ECO:0007669"/>
    <property type="project" value="InterPro"/>
</dbReference>